<gene>
    <name evidence="1" type="ORF">E1286_10660</name>
</gene>
<dbReference type="RefSeq" id="WP_132611223.1">
    <property type="nucleotide sequence ID" value="NZ_SMKQ01000021.1"/>
</dbReference>
<dbReference type="InterPro" id="IPR011852">
    <property type="entry name" value="TRAP_TAXI"/>
</dbReference>
<dbReference type="Pfam" id="PF16868">
    <property type="entry name" value="NMT1_3"/>
    <property type="match status" value="1"/>
</dbReference>
<comment type="caution">
    <text evidence="1">The sequence shown here is derived from an EMBL/GenBank/DDBJ whole genome shotgun (WGS) entry which is preliminary data.</text>
</comment>
<keyword evidence="2" id="KW-1185">Reference proteome</keyword>
<reference evidence="1 2" key="1">
    <citation type="submission" date="2019-03" db="EMBL/GenBank/DDBJ databases">
        <title>Draft genome sequences of novel Actinobacteria.</title>
        <authorList>
            <person name="Sahin N."/>
            <person name="Ay H."/>
            <person name="Saygin H."/>
        </authorList>
    </citation>
    <scope>NUCLEOTIDE SEQUENCE [LARGE SCALE GENOMIC DNA]</scope>
    <source>
        <strain evidence="1 2">CH32</strain>
    </source>
</reference>
<organism evidence="1 2">
    <name type="scientific">Nonomuraea terrae</name>
    <dbReference type="NCBI Taxonomy" id="2530383"/>
    <lineage>
        <taxon>Bacteria</taxon>
        <taxon>Bacillati</taxon>
        <taxon>Actinomycetota</taxon>
        <taxon>Actinomycetes</taxon>
        <taxon>Streptosporangiales</taxon>
        <taxon>Streptosporangiaceae</taxon>
        <taxon>Nonomuraea</taxon>
    </lineage>
</organism>
<dbReference type="NCBIfam" id="TIGR02122">
    <property type="entry name" value="TRAP_TAXI"/>
    <property type="match status" value="1"/>
</dbReference>
<evidence type="ECO:0000313" key="1">
    <source>
        <dbReference type="EMBL" id="TDD51313.1"/>
    </source>
</evidence>
<dbReference type="PANTHER" id="PTHR42941:SF1">
    <property type="entry name" value="SLL1037 PROTEIN"/>
    <property type="match status" value="1"/>
</dbReference>
<dbReference type="PANTHER" id="PTHR42941">
    <property type="entry name" value="SLL1037 PROTEIN"/>
    <property type="match status" value="1"/>
</dbReference>
<dbReference type="Gene3D" id="3.40.190.10">
    <property type="entry name" value="Periplasmic binding protein-like II"/>
    <property type="match status" value="2"/>
</dbReference>
<dbReference type="AlphaFoldDB" id="A0A4R4Z0I0"/>
<name>A0A4R4Z0I0_9ACTN</name>
<sequence length="301" mass="31542">MPISRRALFGFVAAAAGGCSTGDDLPELRLATGLTGGPYGELGDRLAGELRRDGLRVRVLPTAASVQNLAMMADGRADVGFALADSADDAVRVRRRPVSALARMYMNYVHLVVASGAPIFGIGDLAGRVVSVGVEGSGTSVTAARVLAAAALGHAPRTVRLELDDSIEALRDGRIEAFFWSGGVPTPALAAARGVRLLPLEELVPVLRRKYGLVYEHATVPAGAYAATRAVPTVGTPSYLMCRTSLPADAAYTVTETLFRARDRLRAPSAPGGRLDPRYAIGTGAVPLHAGAVRYYRSVYG</sequence>
<dbReference type="PROSITE" id="PS51257">
    <property type="entry name" value="PROKAR_LIPOPROTEIN"/>
    <property type="match status" value="1"/>
</dbReference>
<dbReference type="Proteomes" id="UP000295302">
    <property type="component" value="Unassembled WGS sequence"/>
</dbReference>
<dbReference type="EMBL" id="SMKQ01000021">
    <property type="protein sequence ID" value="TDD51313.1"/>
    <property type="molecule type" value="Genomic_DNA"/>
</dbReference>
<dbReference type="SUPFAM" id="SSF53850">
    <property type="entry name" value="Periplasmic binding protein-like II"/>
    <property type="match status" value="1"/>
</dbReference>
<proteinExistence type="predicted"/>
<dbReference type="OrthoDB" id="5582316at2"/>
<evidence type="ECO:0000313" key="2">
    <source>
        <dbReference type="Proteomes" id="UP000295302"/>
    </source>
</evidence>
<accession>A0A4R4Z0I0</accession>
<protein>
    <submittedName>
        <fullName evidence="1">TAXI family TRAP transporter solute-binding subunit</fullName>
    </submittedName>
</protein>